<dbReference type="AlphaFoldDB" id="A0A0S4JHT3"/>
<sequence length="752" mass="81505">MRRPSTFLTSISFKKAGSWARPPTAVIHAEGRPSFGDVMAVACCSSKSSFDARQAVSQLTSSSALLTEEKLAPHTIRIMCGLLFHVLSRQTSSPSASLHSLLSGEHRFANAELLAALLTAQGCRSRGEVDAGMRAVLVPYVTLAEVDDPPKSSSAASALEVSQSDRCWSRTFIGGLINALKPTDEDLVVTCASPDELESPRPSAKPFLQLCVLSLCNNANEVRQWFSKPASAPCVTEWPLHTMIAAGSALRLLDDNKGGEDQNAQDYLRIIAERIAPLSKIDDLMPLDSPHSQSPIVVAAFMYLVAALSNCDAYVGEGARLLAKYNRSRMVVSALSHATGRSSSLSQPSSSAFLPSGLLHRLVCQQLVQVQQSSAVMPASTMIDVSTVVGLIQQERGRFDTLASSSTLSKFELAALQPKLAGDPKTITWSLRCLTSRLRSDVDNAAAVSQRNFDGDAAVASQILSVLTSVYPRSIVGACVPSGQPLETLLEANVQIERKNLVADLIGAIADAASAVIRTSIRHHDHSERIVAAAATLLSDLLSLWASKEALDSRSRKPSRTPLWKQRLEANGITKIRTHKMEVMRDELPHGILSAMCWDWLNRGFTAPSLVVLGTLLSKDFLDVHYYPLALLSSARCSVRLEPALLGPSETVKLSAVFHQRFSLFDEPTPNSLPLPHRHQQAVSSQLLVVEHRESLVYPDLHRMKQSAVVGPFGSTTFGYFPRSELQNSSGRGVTHRRPAVEWKSVSSAVVM</sequence>
<evidence type="ECO:0000313" key="1">
    <source>
        <dbReference type="EMBL" id="CUG89922.1"/>
    </source>
</evidence>
<dbReference type="Proteomes" id="UP000051952">
    <property type="component" value="Unassembled WGS sequence"/>
</dbReference>
<protein>
    <submittedName>
        <fullName evidence="1">Uncharacterized protein</fullName>
    </submittedName>
</protein>
<reference evidence="2" key="1">
    <citation type="submission" date="2015-09" db="EMBL/GenBank/DDBJ databases">
        <authorList>
            <consortium name="Pathogen Informatics"/>
        </authorList>
    </citation>
    <scope>NUCLEOTIDE SEQUENCE [LARGE SCALE GENOMIC DNA]</scope>
    <source>
        <strain evidence="2">Lake Konstanz</strain>
    </source>
</reference>
<accession>A0A0S4JHT3</accession>
<organism evidence="1 2">
    <name type="scientific">Bodo saltans</name>
    <name type="common">Flagellated protozoan</name>
    <dbReference type="NCBI Taxonomy" id="75058"/>
    <lineage>
        <taxon>Eukaryota</taxon>
        <taxon>Discoba</taxon>
        <taxon>Euglenozoa</taxon>
        <taxon>Kinetoplastea</taxon>
        <taxon>Metakinetoplastina</taxon>
        <taxon>Eubodonida</taxon>
        <taxon>Bodonidae</taxon>
        <taxon>Bodo</taxon>
    </lineage>
</organism>
<name>A0A0S4JHT3_BODSA</name>
<keyword evidence="2" id="KW-1185">Reference proteome</keyword>
<dbReference type="EMBL" id="CYKH01001779">
    <property type="protein sequence ID" value="CUG89922.1"/>
    <property type="molecule type" value="Genomic_DNA"/>
</dbReference>
<proteinExistence type="predicted"/>
<dbReference type="OrthoDB" id="273196at2759"/>
<dbReference type="VEuPathDB" id="TriTrypDB:BSAL_24085"/>
<evidence type="ECO:0000313" key="2">
    <source>
        <dbReference type="Proteomes" id="UP000051952"/>
    </source>
</evidence>
<gene>
    <name evidence="1" type="ORF">BSAL_24085</name>
</gene>